<dbReference type="Proteomes" id="UP001589607">
    <property type="component" value="Unassembled WGS sequence"/>
</dbReference>
<dbReference type="GO" id="GO:0016740">
    <property type="term" value="F:transferase activity"/>
    <property type="evidence" value="ECO:0007669"/>
    <property type="project" value="UniProtKB-KW"/>
</dbReference>
<dbReference type="PANTHER" id="PTHR12215:SF10">
    <property type="entry name" value="L-AMINOADIPATE-SEMIALDEHYDE DEHYDROGENASE-PHOSPHOPANTETHEINYL TRANSFERASE"/>
    <property type="match status" value="1"/>
</dbReference>
<dbReference type="InterPro" id="IPR037143">
    <property type="entry name" value="4-PPantetheinyl_Trfase_dom_sf"/>
</dbReference>
<evidence type="ECO:0000259" key="3">
    <source>
        <dbReference type="Pfam" id="PF01648"/>
    </source>
</evidence>
<keyword evidence="5" id="KW-1185">Reference proteome</keyword>
<organism evidence="4 5">
    <name type="scientific">Flavobacterium jumunjinense</name>
    <dbReference type="NCBI Taxonomy" id="998845"/>
    <lineage>
        <taxon>Bacteria</taxon>
        <taxon>Pseudomonadati</taxon>
        <taxon>Bacteroidota</taxon>
        <taxon>Flavobacteriia</taxon>
        <taxon>Flavobacteriales</taxon>
        <taxon>Flavobacteriaceae</taxon>
        <taxon>Flavobacterium</taxon>
    </lineage>
</organism>
<feature type="domain" description="4'-phosphopantetheinyl transferase" evidence="3">
    <location>
        <begin position="124"/>
        <end position="195"/>
    </location>
</feature>
<dbReference type="EMBL" id="JBHMEY010000067">
    <property type="protein sequence ID" value="MFB9098150.1"/>
    <property type="molecule type" value="Genomic_DNA"/>
</dbReference>
<dbReference type="InterPro" id="IPR050559">
    <property type="entry name" value="P-Pant_transferase_sf"/>
</dbReference>
<reference evidence="4 5" key="1">
    <citation type="submission" date="2024-09" db="EMBL/GenBank/DDBJ databases">
        <authorList>
            <person name="Sun Q."/>
            <person name="Mori K."/>
        </authorList>
    </citation>
    <scope>NUCLEOTIDE SEQUENCE [LARGE SCALE GENOMIC DNA]</scope>
    <source>
        <strain evidence="4 5">CECT 7955</strain>
    </source>
</reference>
<accession>A0ABV5GRY4</accession>
<evidence type="ECO:0000313" key="5">
    <source>
        <dbReference type="Proteomes" id="UP001589607"/>
    </source>
</evidence>
<evidence type="ECO:0000256" key="2">
    <source>
        <dbReference type="ARBA" id="ARBA00022679"/>
    </source>
</evidence>
<dbReference type="InterPro" id="IPR008278">
    <property type="entry name" value="4-PPantetheinyl_Trfase_dom"/>
</dbReference>
<comment type="caution">
    <text evidence="4">The sequence shown here is derived from an EMBL/GenBank/DDBJ whole genome shotgun (WGS) entry which is preliminary data.</text>
</comment>
<gene>
    <name evidence="4" type="ORF">ACFFVF_16650</name>
</gene>
<sequence>MLSIQKGTLNLFREDETISYEVGYCFIGGDILELLELTYLLSEDERNRYIGFKYPLRRLSYLLGRLSSKIAIEQLDNDINPQNISIVNGVFGFPVVKGNSKNIQVNYSHSDNIGVSLAYYEEYPIGIDIEKIDFDKISIIKSYMTEREIQMVKDIDLEKEGAFFLWTMKESLSKIIKTGLTLRLDVLEIQSIKKLQDNIWESSFVNFTQYKIISGFFNDHICSITIPRKTNFSYDEFTSFFLSYHS</sequence>
<dbReference type="Pfam" id="PF01648">
    <property type="entry name" value="ACPS"/>
    <property type="match status" value="1"/>
</dbReference>
<name>A0ABV5GRY4_9FLAO</name>
<comment type="similarity">
    <text evidence="1">Belongs to the P-Pant transferase superfamily. Gsp/Sfp/HetI/AcpT family.</text>
</comment>
<evidence type="ECO:0000256" key="1">
    <source>
        <dbReference type="ARBA" id="ARBA00010990"/>
    </source>
</evidence>
<dbReference type="RefSeq" id="WP_236456238.1">
    <property type="nucleotide sequence ID" value="NZ_CBCSGE010000003.1"/>
</dbReference>
<protein>
    <submittedName>
        <fullName evidence="4">4'-phosphopantetheinyl transferase family protein</fullName>
    </submittedName>
</protein>
<dbReference type="SUPFAM" id="SSF56214">
    <property type="entry name" value="4'-phosphopantetheinyl transferase"/>
    <property type="match status" value="2"/>
</dbReference>
<proteinExistence type="inferred from homology"/>
<evidence type="ECO:0000313" key="4">
    <source>
        <dbReference type="EMBL" id="MFB9098150.1"/>
    </source>
</evidence>
<dbReference type="Gene3D" id="3.90.470.20">
    <property type="entry name" value="4'-phosphopantetheinyl transferase domain"/>
    <property type="match status" value="2"/>
</dbReference>
<dbReference type="PANTHER" id="PTHR12215">
    <property type="entry name" value="PHOSPHOPANTETHEINE TRANSFERASE"/>
    <property type="match status" value="1"/>
</dbReference>
<keyword evidence="2 4" id="KW-0808">Transferase</keyword>